<dbReference type="InterPro" id="IPR050469">
    <property type="entry name" value="Diguanylate_Cyclase"/>
</dbReference>
<sequence>MNPGIVSNAQDLSSPMELARQIELRRRVQASGYMLLFAMAITGTMAAIALSDNEILRASVLLAIAATVLGSYVAIHKVGLSRLTPVLVGLLLLALYFYLLLSGGVNNTGLMWAVTLVPGFINLYGYRAGTGTLLAMGAATALILFYPEFPGLTAEYDTTYRARFLAVFVALTVLTALLDSSRQQTQQLLQRLTLELETRASTDALTGLLNRREAYREISKLESRDPKQAGRYTVLIGDLDNFKTINDQFGHAFGDRVLQDVAWVLQQNTRVGDLVSRWGGEEFLILLPNTDLEGGSFLAEKLREKVEALSDTYPHQVQISISFGVAEGSPHEQPHSRLLADADAKMYRAKHDGRNRVVAA</sequence>
<dbReference type="InterPro" id="IPR043128">
    <property type="entry name" value="Rev_trsase/Diguanyl_cyclase"/>
</dbReference>
<evidence type="ECO:0000256" key="2">
    <source>
        <dbReference type="ARBA" id="ARBA00034247"/>
    </source>
</evidence>
<dbReference type="NCBIfam" id="TIGR00254">
    <property type="entry name" value="GGDEF"/>
    <property type="match status" value="1"/>
</dbReference>
<keyword evidence="3" id="KW-0472">Membrane</keyword>
<feature type="transmembrane region" description="Helical" evidence="3">
    <location>
        <begin position="55"/>
        <end position="74"/>
    </location>
</feature>
<keyword evidence="6" id="KW-1185">Reference proteome</keyword>
<reference evidence="5 6" key="1">
    <citation type="submission" date="2024-02" db="EMBL/GenBank/DDBJ databases">
        <title>Microbulbifer aestuariivivens NBRC 112533.</title>
        <authorList>
            <person name="Ichikawa N."/>
            <person name="Katano-Makiyama Y."/>
            <person name="Hidaka K."/>
        </authorList>
    </citation>
    <scope>NUCLEOTIDE SEQUENCE [LARGE SCALE GENOMIC DNA]</scope>
    <source>
        <strain evidence="5 6">NBRC 112533</strain>
    </source>
</reference>
<dbReference type="SMART" id="SM00267">
    <property type="entry name" value="GGDEF"/>
    <property type="match status" value="1"/>
</dbReference>
<feature type="transmembrane region" description="Helical" evidence="3">
    <location>
        <begin position="161"/>
        <end position="178"/>
    </location>
</feature>
<dbReference type="Pfam" id="PF00990">
    <property type="entry name" value="GGDEF"/>
    <property type="match status" value="1"/>
</dbReference>
<feature type="domain" description="GGDEF" evidence="4">
    <location>
        <begin position="230"/>
        <end position="360"/>
    </location>
</feature>
<gene>
    <name evidence="5" type="ORF">Maes01_01899</name>
</gene>
<evidence type="ECO:0000256" key="3">
    <source>
        <dbReference type="SAM" id="Phobius"/>
    </source>
</evidence>
<dbReference type="PANTHER" id="PTHR45138:SF9">
    <property type="entry name" value="DIGUANYLATE CYCLASE DGCM-RELATED"/>
    <property type="match status" value="1"/>
</dbReference>
<keyword evidence="3" id="KW-0812">Transmembrane</keyword>
<comment type="catalytic activity">
    <reaction evidence="2">
        <text>2 GTP = 3',3'-c-di-GMP + 2 diphosphate</text>
        <dbReference type="Rhea" id="RHEA:24898"/>
        <dbReference type="ChEBI" id="CHEBI:33019"/>
        <dbReference type="ChEBI" id="CHEBI:37565"/>
        <dbReference type="ChEBI" id="CHEBI:58805"/>
        <dbReference type="EC" id="2.7.7.65"/>
    </reaction>
</comment>
<dbReference type="PROSITE" id="PS50887">
    <property type="entry name" value="GGDEF"/>
    <property type="match status" value="1"/>
</dbReference>
<dbReference type="Gene3D" id="3.30.70.270">
    <property type="match status" value="1"/>
</dbReference>
<feature type="transmembrane region" description="Helical" evidence="3">
    <location>
        <begin position="133"/>
        <end position="149"/>
    </location>
</feature>
<dbReference type="EMBL" id="BAABRT010000013">
    <property type="protein sequence ID" value="GAA5525333.1"/>
    <property type="molecule type" value="Genomic_DNA"/>
</dbReference>
<evidence type="ECO:0000256" key="1">
    <source>
        <dbReference type="ARBA" id="ARBA00012528"/>
    </source>
</evidence>
<comment type="caution">
    <text evidence="5">The sequence shown here is derived from an EMBL/GenBank/DDBJ whole genome shotgun (WGS) entry which is preliminary data.</text>
</comment>
<organism evidence="5 6">
    <name type="scientific">Microbulbifer aestuariivivens</name>
    <dbReference type="NCBI Taxonomy" id="1908308"/>
    <lineage>
        <taxon>Bacteria</taxon>
        <taxon>Pseudomonadati</taxon>
        <taxon>Pseudomonadota</taxon>
        <taxon>Gammaproteobacteria</taxon>
        <taxon>Cellvibrionales</taxon>
        <taxon>Microbulbiferaceae</taxon>
        <taxon>Microbulbifer</taxon>
    </lineage>
</organism>
<dbReference type="InterPro" id="IPR029787">
    <property type="entry name" value="Nucleotide_cyclase"/>
</dbReference>
<proteinExistence type="predicted"/>
<dbReference type="PANTHER" id="PTHR45138">
    <property type="entry name" value="REGULATORY COMPONENTS OF SENSORY TRANSDUCTION SYSTEM"/>
    <property type="match status" value="1"/>
</dbReference>
<dbReference type="SUPFAM" id="SSF55073">
    <property type="entry name" value="Nucleotide cyclase"/>
    <property type="match status" value="1"/>
</dbReference>
<keyword evidence="3" id="KW-1133">Transmembrane helix</keyword>
<dbReference type="EC" id="2.7.7.65" evidence="1"/>
<feature type="transmembrane region" description="Helical" evidence="3">
    <location>
        <begin position="30"/>
        <end position="49"/>
    </location>
</feature>
<evidence type="ECO:0000313" key="5">
    <source>
        <dbReference type="EMBL" id="GAA5525333.1"/>
    </source>
</evidence>
<protein>
    <recommendedName>
        <fullName evidence="1">diguanylate cyclase</fullName>
        <ecNumber evidence="1">2.7.7.65</ecNumber>
    </recommendedName>
</protein>
<evidence type="ECO:0000259" key="4">
    <source>
        <dbReference type="PROSITE" id="PS50887"/>
    </source>
</evidence>
<dbReference type="Proteomes" id="UP001408594">
    <property type="component" value="Unassembled WGS sequence"/>
</dbReference>
<dbReference type="CDD" id="cd01949">
    <property type="entry name" value="GGDEF"/>
    <property type="match status" value="1"/>
</dbReference>
<dbReference type="InterPro" id="IPR000160">
    <property type="entry name" value="GGDEF_dom"/>
</dbReference>
<accession>A0ABP9WQ57</accession>
<dbReference type="RefSeq" id="WP_345550948.1">
    <property type="nucleotide sequence ID" value="NZ_BAABRT010000013.1"/>
</dbReference>
<feature type="transmembrane region" description="Helical" evidence="3">
    <location>
        <begin position="86"/>
        <end position="103"/>
    </location>
</feature>
<evidence type="ECO:0000313" key="6">
    <source>
        <dbReference type="Proteomes" id="UP001408594"/>
    </source>
</evidence>
<name>A0ABP9WQ57_9GAMM</name>